<dbReference type="PANTHER" id="PTHR14491">
    <property type="entry name" value="SOSONDOWAH, ISOFORM G"/>
    <property type="match status" value="1"/>
</dbReference>
<dbReference type="Pfam" id="PF12796">
    <property type="entry name" value="Ank_2"/>
    <property type="match status" value="1"/>
</dbReference>
<gene>
    <name evidence="5" type="ORF">MN116_001666</name>
</gene>
<reference evidence="5" key="2">
    <citation type="journal article" date="2023" name="Infect Dis Poverty">
        <title>Chromosome-scale genome of the human blood fluke Schistosoma mekongi and its implications for public health.</title>
        <authorList>
            <person name="Zhou M."/>
            <person name="Xu L."/>
            <person name="Xu D."/>
            <person name="Chen W."/>
            <person name="Khan J."/>
            <person name="Hu Y."/>
            <person name="Huang H."/>
            <person name="Wei H."/>
            <person name="Zhang Y."/>
            <person name="Chusongsang P."/>
            <person name="Tanasarnprasert K."/>
            <person name="Hu X."/>
            <person name="Limpanont Y."/>
            <person name="Lv Z."/>
        </authorList>
    </citation>
    <scope>NUCLEOTIDE SEQUENCE</scope>
    <source>
        <strain evidence="5">LV_2022a</strain>
    </source>
</reference>
<dbReference type="Gene3D" id="1.25.40.20">
    <property type="entry name" value="Ankyrin repeat-containing domain"/>
    <property type="match status" value="1"/>
</dbReference>
<dbReference type="InterPro" id="IPR036770">
    <property type="entry name" value="Ankyrin_rpt-contain_sf"/>
</dbReference>
<sequence length="392" mass="44083">MVVTVPLSDDGSGNGSMNSTCFLPMTEEQRDWLLAIVDCDQPKMTRILNQHPELAMWKTALHYAAKFGDCGAIRLLLGNYQVSVDVQTCGMTPLHLAAANGCEDVIFLLTSMYKARTDIRDFRGQLPSAYLPKEKEALMRYFPNPLRILLQNCNNYLYLLANQPETGQFISEPISHEKNNNDESNDPGSVNNLSAPPITSHFPWSQNLTEETNQQSPFSSSSGSVRSRARGSSRDRHKMYKTLPCGIANKMMCFPLVDLKATNTGSRFPTMKLKLDSPKRIFDSNFRYDDVKLIQNVYVHIRQRRQIASPYNPCNPEGTKSSELNMKNNCRLAPPNLRSTVGRQLKRNNMYNSHGLVIKNNTLILTKSLNDDNNNNSDSDNNALTDPPTPTN</sequence>
<comment type="caution">
    <text evidence="5">The sequence shown here is derived from an EMBL/GenBank/DDBJ whole genome shotgun (WGS) entry which is preliminary data.</text>
</comment>
<dbReference type="AlphaFoldDB" id="A0AAE2D7W7"/>
<evidence type="ECO:0000256" key="4">
    <source>
        <dbReference type="SAM" id="MobiDB-lite"/>
    </source>
</evidence>
<dbReference type="InterPro" id="IPR002110">
    <property type="entry name" value="Ankyrin_rpt"/>
</dbReference>
<accession>A0AAE2D7W7</accession>
<comment type="similarity">
    <text evidence="3">Belongs to the SOWAH family.</text>
</comment>
<evidence type="ECO:0000313" key="6">
    <source>
        <dbReference type="Proteomes" id="UP001292079"/>
    </source>
</evidence>
<feature type="compositionally biased region" description="Low complexity" evidence="4">
    <location>
        <begin position="371"/>
        <end position="382"/>
    </location>
</feature>
<organism evidence="5 6">
    <name type="scientific">Schistosoma mekongi</name>
    <name type="common">Parasitic worm</name>
    <dbReference type="NCBI Taxonomy" id="38744"/>
    <lineage>
        <taxon>Eukaryota</taxon>
        <taxon>Metazoa</taxon>
        <taxon>Spiralia</taxon>
        <taxon>Lophotrochozoa</taxon>
        <taxon>Platyhelminthes</taxon>
        <taxon>Trematoda</taxon>
        <taxon>Digenea</taxon>
        <taxon>Strigeidida</taxon>
        <taxon>Schistosomatoidea</taxon>
        <taxon>Schistosomatidae</taxon>
        <taxon>Schistosoma</taxon>
    </lineage>
</organism>
<feature type="region of interest" description="Disordered" evidence="4">
    <location>
        <begin position="369"/>
        <end position="392"/>
    </location>
</feature>
<dbReference type="Proteomes" id="UP001292079">
    <property type="component" value="Unassembled WGS sequence"/>
</dbReference>
<name>A0AAE2D7W7_SCHME</name>
<proteinExistence type="inferred from homology"/>
<keyword evidence="1" id="KW-0677">Repeat</keyword>
<evidence type="ECO:0000256" key="2">
    <source>
        <dbReference type="ARBA" id="ARBA00023043"/>
    </source>
</evidence>
<feature type="region of interest" description="Disordered" evidence="4">
    <location>
        <begin position="173"/>
        <end position="196"/>
    </location>
</feature>
<keyword evidence="6" id="KW-1185">Reference proteome</keyword>
<feature type="compositionally biased region" description="Basic residues" evidence="4">
    <location>
        <begin position="227"/>
        <end position="237"/>
    </location>
</feature>
<evidence type="ECO:0000256" key="3">
    <source>
        <dbReference type="ARBA" id="ARBA00038122"/>
    </source>
</evidence>
<dbReference type="SUPFAM" id="SSF48403">
    <property type="entry name" value="Ankyrin repeat"/>
    <property type="match status" value="1"/>
</dbReference>
<dbReference type="PANTHER" id="PTHR14491:SF7">
    <property type="entry name" value="SOSONDOWAH, ISOFORM G"/>
    <property type="match status" value="1"/>
</dbReference>
<dbReference type="SMART" id="SM00248">
    <property type="entry name" value="ANK"/>
    <property type="match status" value="2"/>
</dbReference>
<feature type="region of interest" description="Disordered" evidence="4">
    <location>
        <begin position="209"/>
        <end position="237"/>
    </location>
</feature>
<dbReference type="EMBL" id="JALJAT010000001">
    <property type="protein sequence ID" value="KAK4474519.1"/>
    <property type="molecule type" value="Genomic_DNA"/>
</dbReference>
<evidence type="ECO:0000256" key="1">
    <source>
        <dbReference type="ARBA" id="ARBA00022737"/>
    </source>
</evidence>
<protein>
    <submittedName>
        <fullName evidence="5">Uncharacterized protein</fullName>
    </submittedName>
</protein>
<keyword evidence="2" id="KW-0040">ANK repeat</keyword>
<feature type="compositionally biased region" description="Polar residues" evidence="4">
    <location>
        <begin position="209"/>
        <end position="218"/>
    </location>
</feature>
<reference evidence="5" key="1">
    <citation type="submission" date="2022-04" db="EMBL/GenBank/DDBJ databases">
        <authorList>
            <person name="Xu L."/>
            <person name="Lv Z."/>
        </authorList>
    </citation>
    <scope>NUCLEOTIDE SEQUENCE</scope>
    <source>
        <strain evidence="5">LV_2022a</strain>
    </source>
</reference>
<evidence type="ECO:0000313" key="5">
    <source>
        <dbReference type="EMBL" id="KAK4474519.1"/>
    </source>
</evidence>